<feature type="compositionally biased region" description="Basic and acidic residues" evidence="2">
    <location>
        <begin position="1"/>
        <end position="13"/>
    </location>
</feature>
<comment type="caution">
    <text evidence="3">The sequence shown here is derived from an EMBL/GenBank/DDBJ whole genome shotgun (WGS) entry which is preliminary data.</text>
</comment>
<evidence type="ECO:0000256" key="2">
    <source>
        <dbReference type="SAM" id="MobiDB-lite"/>
    </source>
</evidence>
<feature type="region of interest" description="Disordered" evidence="2">
    <location>
        <begin position="505"/>
        <end position="538"/>
    </location>
</feature>
<feature type="compositionally biased region" description="Polar residues" evidence="2">
    <location>
        <begin position="14"/>
        <end position="27"/>
    </location>
</feature>
<proteinExistence type="predicted"/>
<sequence length="538" mass="60180">MKSSDGEHPRDRSISINSATEDLQTKLSRVRYRAEQEGQVWTNSPRDRYADSAFDDKLVDEKGEGRPLFGHWKGGGGNSPREARSVSSSSPHIRPRSSTEPLTTGSTSGRDRLRLALNSLQAPPYCPSCDDQLLVPVACGADDDDDIEGSCCSKCGIALSQARNIRPTKYADRLIAAVLTEGSVISHTCPDCSWSQCVVCDLDNLTQHQRHLAMGGEGHRSFIPPERMPAGADGHEEILEQRLRDLEEECGGRVLQLGRERDKLHAQLMHRDTEVAKLKQVSAEWRQHAQKAEEAAVFDRSKSNQLQAQLDAISRELYEYREQAESEISNNVPSLLLCGVAGSTLMRKYEINALVGFGPESPPDSDGTPITHNFDLDQYETALSNALAMLNRARASLELRDTTHARELAAHVEAKAKAEQKVERVMQEYEEEFKRWKETVLKQVRKECMRYKERLRADRQQKRQSNIGASPEAEGEGANEEALVENEGDLDFLFDELDWTADQTQIDAIAGRRKSSLPPRTPSPDKKRSSKGNQKDFL</sequence>
<reference evidence="3 4" key="1">
    <citation type="submission" date="2020-04" db="EMBL/GenBank/DDBJ databases">
        <title>Perkinsus chesapeaki whole genome sequence.</title>
        <authorList>
            <person name="Bogema D.R."/>
        </authorList>
    </citation>
    <scope>NUCLEOTIDE SEQUENCE [LARGE SCALE GENOMIC DNA]</scope>
    <source>
        <strain evidence="3">ATCC PRA-425</strain>
    </source>
</reference>
<evidence type="ECO:0000313" key="4">
    <source>
        <dbReference type="Proteomes" id="UP000591131"/>
    </source>
</evidence>
<keyword evidence="4" id="KW-1185">Reference proteome</keyword>
<feature type="region of interest" description="Disordered" evidence="2">
    <location>
        <begin position="1"/>
        <end position="109"/>
    </location>
</feature>
<gene>
    <name evidence="3" type="ORF">FOL47_010095</name>
</gene>
<dbReference type="OrthoDB" id="441704at2759"/>
<dbReference type="AlphaFoldDB" id="A0A7J6L4T4"/>
<feature type="compositionally biased region" description="Low complexity" evidence="2">
    <location>
        <begin position="85"/>
        <end position="98"/>
    </location>
</feature>
<name>A0A7J6L4T4_PERCH</name>
<feature type="compositionally biased region" description="Polar residues" evidence="2">
    <location>
        <begin position="99"/>
        <end position="108"/>
    </location>
</feature>
<feature type="coiled-coil region" evidence="1">
    <location>
        <begin position="275"/>
        <end position="323"/>
    </location>
</feature>
<evidence type="ECO:0000313" key="3">
    <source>
        <dbReference type="EMBL" id="KAF4654206.1"/>
    </source>
</evidence>
<organism evidence="3 4">
    <name type="scientific">Perkinsus chesapeaki</name>
    <name type="common">Clam parasite</name>
    <name type="synonym">Perkinsus andrewsi</name>
    <dbReference type="NCBI Taxonomy" id="330153"/>
    <lineage>
        <taxon>Eukaryota</taxon>
        <taxon>Sar</taxon>
        <taxon>Alveolata</taxon>
        <taxon>Perkinsozoa</taxon>
        <taxon>Perkinsea</taxon>
        <taxon>Perkinsida</taxon>
        <taxon>Perkinsidae</taxon>
        <taxon>Perkinsus</taxon>
    </lineage>
</organism>
<dbReference type="Proteomes" id="UP000591131">
    <property type="component" value="Unassembled WGS sequence"/>
</dbReference>
<dbReference type="EMBL" id="JAAPAO010000753">
    <property type="protein sequence ID" value="KAF4654206.1"/>
    <property type="molecule type" value="Genomic_DNA"/>
</dbReference>
<accession>A0A7J6L4T4</accession>
<evidence type="ECO:0000256" key="1">
    <source>
        <dbReference type="SAM" id="Coils"/>
    </source>
</evidence>
<protein>
    <submittedName>
        <fullName evidence="3">Uncharacterized protein</fullName>
    </submittedName>
</protein>
<keyword evidence="1" id="KW-0175">Coiled coil</keyword>
<feature type="compositionally biased region" description="Basic and acidic residues" evidence="2">
    <location>
        <begin position="45"/>
        <end position="65"/>
    </location>
</feature>
<feature type="compositionally biased region" description="Basic and acidic residues" evidence="2">
    <location>
        <begin position="523"/>
        <end position="538"/>
    </location>
</feature>
<feature type="region of interest" description="Disordered" evidence="2">
    <location>
        <begin position="456"/>
        <end position="481"/>
    </location>
</feature>